<feature type="region of interest" description="Disordered" evidence="1">
    <location>
        <begin position="207"/>
        <end position="256"/>
    </location>
</feature>
<evidence type="ECO:0000256" key="2">
    <source>
        <dbReference type="SAM" id="Phobius"/>
    </source>
</evidence>
<keyword evidence="2" id="KW-0812">Transmembrane</keyword>
<feature type="compositionally biased region" description="Basic and acidic residues" evidence="1">
    <location>
        <begin position="292"/>
        <end position="306"/>
    </location>
</feature>
<gene>
    <name evidence="4" type="ORF">FOMPIDRAFT_99390</name>
</gene>
<keyword evidence="3" id="KW-0732">Signal</keyword>
<reference evidence="4 5" key="1">
    <citation type="journal article" date="2012" name="Science">
        <title>The Paleozoic origin of enzymatic lignin decomposition reconstructed from 31 fungal genomes.</title>
        <authorList>
            <person name="Floudas D."/>
            <person name="Binder M."/>
            <person name="Riley R."/>
            <person name="Barry K."/>
            <person name="Blanchette R.A."/>
            <person name="Henrissat B."/>
            <person name="Martinez A.T."/>
            <person name="Otillar R."/>
            <person name="Spatafora J.W."/>
            <person name="Yadav J.S."/>
            <person name="Aerts A."/>
            <person name="Benoit I."/>
            <person name="Boyd A."/>
            <person name="Carlson A."/>
            <person name="Copeland A."/>
            <person name="Coutinho P.M."/>
            <person name="de Vries R.P."/>
            <person name="Ferreira P."/>
            <person name="Findley K."/>
            <person name="Foster B."/>
            <person name="Gaskell J."/>
            <person name="Glotzer D."/>
            <person name="Gorecki P."/>
            <person name="Heitman J."/>
            <person name="Hesse C."/>
            <person name="Hori C."/>
            <person name="Igarashi K."/>
            <person name="Jurgens J.A."/>
            <person name="Kallen N."/>
            <person name="Kersten P."/>
            <person name="Kohler A."/>
            <person name="Kuees U."/>
            <person name="Kumar T.K.A."/>
            <person name="Kuo A."/>
            <person name="LaButti K."/>
            <person name="Larrondo L.F."/>
            <person name="Lindquist E."/>
            <person name="Ling A."/>
            <person name="Lombard V."/>
            <person name="Lucas S."/>
            <person name="Lundell T."/>
            <person name="Martin R."/>
            <person name="McLaughlin D.J."/>
            <person name="Morgenstern I."/>
            <person name="Morin E."/>
            <person name="Murat C."/>
            <person name="Nagy L.G."/>
            <person name="Nolan M."/>
            <person name="Ohm R.A."/>
            <person name="Patyshakuliyeva A."/>
            <person name="Rokas A."/>
            <person name="Ruiz-Duenas F.J."/>
            <person name="Sabat G."/>
            <person name="Salamov A."/>
            <person name="Samejima M."/>
            <person name="Schmutz J."/>
            <person name="Slot J.C."/>
            <person name="St John F."/>
            <person name="Stenlid J."/>
            <person name="Sun H."/>
            <person name="Sun S."/>
            <person name="Syed K."/>
            <person name="Tsang A."/>
            <person name="Wiebenga A."/>
            <person name="Young D."/>
            <person name="Pisabarro A."/>
            <person name="Eastwood D.C."/>
            <person name="Martin F."/>
            <person name="Cullen D."/>
            <person name="Grigoriev I.V."/>
            <person name="Hibbett D.S."/>
        </authorList>
    </citation>
    <scope>NUCLEOTIDE SEQUENCE</scope>
    <source>
        <strain evidence="5">FP-58527</strain>
    </source>
</reference>
<protein>
    <submittedName>
        <fullName evidence="4">Uncharacterized protein</fullName>
    </submittedName>
</protein>
<feature type="region of interest" description="Disordered" evidence="1">
    <location>
        <begin position="285"/>
        <end position="306"/>
    </location>
</feature>
<keyword evidence="2" id="KW-0472">Membrane</keyword>
<organism evidence="4 5">
    <name type="scientific">Fomitopsis schrenkii</name>
    <name type="common">Brown rot fungus</name>
    <dbReference type="NCBI Taxonomy" id="2126942"/>
    <lineage>
        <taxon>Eukaryota</taxon>
        <taxon>Fungi</taxon>
        <taxon>Dikarya</taxon>
        <taxon>Basidiomycota</taxon>
        <taxon>Agaricomycotina</taxon>
        <taxon>Agaricomycetes</taxon>
        <taxon>Polyporales</taxon>
        <taxon>Fomitopsis</taxon>
    </lineage>
</organism>
<dbReference type="HOGENOM" id="CLU_459291_0_0_1"/>
<feature type="compositionally biased region" description="Basic and acidic residues" evidence="1">
    <location>
        <begin position="580"/>
        <end position="594"/>
    </location>
</feature>
<dbReference type="eggNOG" id="ENOG502SS0P">
    <property type="taxonomic scope" value="Eukaryota"/>
</dbReference>
<feature type="chain" id="PRO_5004550263" evidence="3">
    <location>
        <begin position="24"/>
        <end position="594"/>
    </location>
</feature>
<dbReference type="AlphaFoldDB" id="S8E8E2"/>
<keyword evidence="5" id="KW-1185">Reference proteome</keyword>
<feature type="compositionally biased region" description="Basic and acidic residues" evidence="1">
    <location>
        <begin position="229"/>
        <end position="243"/>
    </location>
</feature>
<feature type="region of interest" description="Disordered" evidence="1">
    <location>
        <begin position="331"/>
        <end position="365"/>
    </location>
</feature>
<accession>S8E8E2</accession>
<sequence>MRRPHTIGSFLHLLPSIVHLASGLQAGSVTWVSPAAGDVYKSGDTIVVQWTADGSFSSPSFSLCTSGSGSGGGSSVECGSAVWPIIEENGSTKMVHLSLPASPAAASFYLQMSDATSGQSVSSPVFSLDSASAAPVSSAHFPVEVPATTTVAAPHQTSASSSIQSLPDYASLSRPAPTAAYAVPLSLVGAVLLIAGALGAYHRRKLREERAQKPSRPRYQRAASSYTRFPERHGRSDIARSLESRPSTPTASMAGSYHEYKHYDEDHVPTEDDCRSLYSVASLKRQPMVRRPTREPFPRDVHPPRVTYDRRRPAKMAAGAFRAGVSPALPKLSRSSSIRSGASTIRREKAQARPARKSQDADDSLGAVVDRYFHPSPRLSPPERLHTRRNTKDYSALSYEKPLPRCPTQLNDYSDLGPVSDMPDMPVVPAPRAAQGCRELWNPSPPPPEDWEAEAAEQKWEYEGIVNEEIDVYEVKWRNWHRNDAAQTNTTWHRTLPDMGNVQKKWDDKRAQERIALAEESLEMHIGLKPGQPWHEDITVEVQDAFKQKLAERRRKGMRVYSHWDGVRSIAEYSDSESDANEHASRLSDPDVSM</sequence>
<feature type="signal peptide" evidence="3">
    <location>
        <begin position="1"/>
        <end position="23"/>
    </location>
</feature>
<proteinExistence type="predicted"/>
<feature type="transmembrane region" description="Helical" evidence="2">
    <location>
        <begin position="181"/>
        <end position="201"/>
    </location>
</feature>
<dbReference type="EMBL" id="KE504155">
    <property type="protein sequence ID" value="EPS99623.1"/>
    <property type="molecule type" value="Genomic_DNA"/>
</dbReference>
<dbReference type="OrthoDB" id="3245083at2759"/>
<evidence type="ECO:0000313" key="5">
    <source>
        <dbReference type="Proteomes" id="UP000015241"/>
    </source>
</evidence>
<evidence type="ECO:0000256" key="1">
    <source>
        <dbReference type="SAM" id="MobiDB-lite"/>
    </source>
</evidence>
<feature type="compositionally biased region" description="Polar residues" evidence="1">
    <location>
        <begin position="244"/>
        <end position="253"/>
    </location>
</feature>
<keyword evidence="2" id="KW-1133">Transmembrane helix</keyword>
<evidence type="ECO:0000313" key="4">
    <source>
        <dbReference type="EMBL" id="EPS99623.1"/>
    </source>
</evidence>
<feature type="compositionally biased region" description="Low complexity" evidence="1">
    <location>
        <begin position="333"/>
        <end position="344"/>
    </location>
</feature>
<evidence type="ECO:0000256" key="3">
    <source>
        <dbReference type="SAM" id="SignalP"/>
    </source>
</evidence>
<feature type="region of interest" description="Disordered" evidence="1">
    <location>
        <begin position="572"/>
        <end position="594"/>
    </location>
</feature>
<name>S8E8E2_FOMSC</name>
<dbReference type="InParanoid" id="S8E8E2"/>
<dbReference type="Proteomes" id="UP000015241">
    <property type="component" value="Unassembled WGS sequence"/>
</dbReference>